<feature type="compositionally biased region" description="Polar residues" evidence="1">
    <location>
        <begin position="492"/>
        <end position="504"/>
    </location>
</feature>
<reference evidence="2" key="1">
    <citation type="submission" date="2020-04" db="EMBL/GenBank/DDBJ databases">
        <title>Analysis of mating type loci in Filobasidium floriforme.</title>
        <authorList>
            <person name="Nowrousian M."/>
        </authorList>
    </citation>
    <scope>NUCLEOTIDE SEQUENCE</scope>
    <source>
        <strain evidence="2">CBS 6242</strain>
    </source>
</reference>
<feature type="region of interest" description="Disordered" evidence="1">
    <location>
        <begin position="315"/>
        <end position="347"/>
    </location>
</feature>
<comment type="caution">
    <text evidence="2">The sequence shown here is derived from an EMBL/GenBank/DDBJ whole genome shotgun (WGS) entry which is preliminary data.</text>
</comment>
<accession>A0A8K0NP38</accession>
<dbReference type="Proteomes" id="UP000812966">
    <property type="component" value="Unassembled WGS sequence"/>
</dbReference>
<protein>
    <submittedName>
        <fullName evidence="2">Uncharacterized protein</fullName>
    </submittedName>
</protein>
<gene>
    <name evidence="2" type="ORF">FFLO_05168</name>
</gene>
<evidence type="ECO:0000256" key="1">
    <source>
        <dbReference type="SAM" id="MobiDB-lite"/>
    </source>
</evidence>
<feature type="region of interest" description="Disordered" evidence="1">
    <location>
        <begin position="488"/>
        <end position="517"/>
    </location>
</feature>
<evidence type="ECO:0000313" key="2">
    <source>
        <dbReference type="EMBL" id="KAG7530238.1"/>
    </source>
</evidence>
<feature type="compositionally biased region" description="Basic and acidic residues" evidence="1">
    <location>
        <begin position="334"/>
        <end position="347"/>
    </location>
</feature>
<dbReference type="AlphaFoldDB" id="A0A8K0NP38"/>
<dbReference type="EMBL" id="JABELV010000124">
    <property type="protein sequence ID" value="KAG7530238.1"/>
    <property type="molecule type" value="Genomic_DNA"/>
</dbReference>
<keyword evidence="3" id="KW-1185">Reference proteome</keyword>
<sequence length="517" mass="56920">MPIHGIAALLEGRVNYGYAVTAVILVVLAATLKAWSGGRKNTWERDWAGKMILVIADPNPITLELLHQLLHLPSPPQILYLPPLPSPLPESLLTIVQTLRLSATTRSPAAQLHCEAFPRTPGAVRAFVKQWAVNPAGTGEGGRRLDAIIWGDGWELDAALAGFQTRSGTKTKNDEDESRNDEWTVQESKFHFLTAMLPLLLKAPMERSIRLINLVSPFYAAAIPTYQNNNIDDDKAQTQASPASNNKNARSAIFQTGVDSWKSILLWTHLQKILDALASTVHPQVNAVPVPETELPLGTEVSQVVKEAEEAVGSVEEPLDARRLPGPEDNLSLEQKKEMNKEKEKEVTGRKTITVQSNILALSVVMPFNRWGVIRPMLGFRQSSNTLGLLVYLIFSPLIYLLTPSNTKSLQSVLFALQAPVLYDDELAKSKGVSKGFVKHMPRSDGVRGGSIIRNCESYASHVPEHKVDELGKTVWEDLETVVEERLKAEKPQQQAQSGTQKNGSVEPVVVPDDVYA</sequence>
<organism evidence="2 3">
    <name type="scientific">Filobasidium floriforme</name>
    <dbReference type="NCBI Taxonomy" id="5210"/>
    <lineage>
        <taxon>Eukaryota</taxon>
        <taxon>Fungi</taxon>
        <taxon>Dikarya</taxon>
        <taxon>Basidiomycota</taxon>
        <taxon>Agaricomycotina</taxon>
        <taxon>Tremellomycetes</taxon>
        <taxon>Filobasidiales</taxon>
        <taxon>Filobasidiaceae</taxon>
        <taxon>Filobasidium</taxon>
    </lineage>
</organism>
<name>A0A8K0NP38_9TREE</name>
<evidence type="ECO:0000313" key="3">
    <source>
        <dbReference type="Proteomes" id="UP000812966"/>
    </source>
</evidence>
<proteinExistence type="predicted"/>